<organism evidence="7">
    <name type="scientific">freshwater metagenome</name>
    <dbReference type="NCBI Taxonomy" id="449393"/>
    <lineage>
        <taxon>unclassified sequences</taxon>
        <taxon>metagenomes</taxon>
        <taxon>ecological metagenomes</taxon>
    </lineage>
</organism>
<evidence type="ECO:0000256" key="4">
    <source>
        <dbReference type="ARBA" id="ARBA00022723"/>
    </source>
</evidence>
<dbReference type="EMBL" id="CAEZTY010000074">
    <property type="protein sequence ID" value="CAB4594461.1"/>
    <property type="molecule type" value="Genomic_DNA"/>
</dbReference>
<dbReference type="GO" id="GO:0046872">
    <property type="term" value="F:metal ion binding"/>
    <property type="evidence" value="ECO:0007669"/>
    <property type="project" value="UniProtKB-KW"/>
</dbReference>
<evidence type="ECO:0000313" key="10">
    <source>
        <dbReference type="EMBL" id="CAB5078126.1"/>
    </source>
</evidence>
<dbReference type="EMBL" id="CAESAL010000071">
    <property type="protein sequence ID" value="CAB4345470.1"/>
    <property type="molecule type" value="Genomic_DNA"/>
</dbReference>
<reference evidence="7" key="1">
    <citation type="submission" date="2020-05" db="EMBL/GenBank/DDBJ databases">
        <authorList>
            <person name="Chiriac C."/>
            <person name="Salcher M."/>
            <person name="Ghai R."/>
            <person name="Kavagutti S V."/>
        </authorList>
    </citation>
    <scope>NUCLEOTIDE SEQUENCE</scope>
</reference>
<dbReference type="GO" id="GO:0004659">
    <property type="term" value="F:prenyltransferase activity"/>
    <property type="evidence" value="ECO:0007669"/>
    <property type="project" value="InterPro"/>
</dbReference>
<evidence type="ECO:0000313" key="6">
    <source>
        <dbReference type="EMBL" id="CAB4345470.1"/>
    </source>
</evidence>
<evidence type="ECO:0000256" key="3">
    <source>
        <dbReference type="ARBA" id="ARBA00022679"/>
    </source>
</evidence>
<dbReference type="PROSITE" id="PS00723">
    <property type="entry name" value="POLYPRENYL_SYNTHASE_1"/>
    <property type="match status" value="1"/>
</dbReference>
<evidence type="ECO:0000313" key="7">
    <source>
        <dbReference type="EMBL" id="CAB4371098.1"/>
    </source>
</evidence>
<keyword evidence="3" id="KW-0808">Transferase</keyword>
<evidence type="ECO:0000313" key="8">
    <source>
        <dbReference type="EMBL" id="CAB4594461.1"/>
    </source>
</evidence>
<dbReference type="InterPro" id="IPR000092">
    <property type="entry name" value="Polyprenyl_synt"/>
</dbReference>
<dbReference type="PANTHER" id="PTHR12001:SF85">
    <property type="entry name" value="SHORT CHAIN ISOPRENYL DIPHOSPHATE SYNTHASE"/>
    <property type="match status" value="1"/>
</dbReference>
<dbReference type="SUPFAM" id="SSF48576">
    <property type="entry name" value="Terpenoid synthases"/>
    <property type="match status" value="1"/>
</dbReference>
<dbReference type="CDD" id="cd00685">
    <property type="entry name" value="Trans_IPPS_HT"/>
    <property type="match status" value="1"/>
</dbReference>
<comment type="similarity">
    <text evidence="2">Belongs to the FPP/GGPP synthase family.</text>
</comment>
<name>A0A6J6AL22_9ZZZZ</name>
<sequence length="355" mass="38242">MNSSTPTAVPAALTTVAAPVEARLRSILEVERARWVAVDADLAAPLDVLTRFVLDGGKRLRPAFCHWAFVGAGGAPGHSGVIDAGAAFEMLHAFALIHDDVMDGSSTRRGESTVHVSFDADHQESDWSGEARRFGEGIAILVGDLAEVYADRLMSNAPTAAFEVWNELKIELNIGQFLDVLGAARGGVDLQTARRIVRYKSGKYTIERPLHVGAALAGRLDELEEPLSRYGEPLGEAFQLRDDILGTFGDSARTGKPVGDDLREGKPTPLLAIALERATTTQLRTLERIGCLDLSLDEILEIQSVFTDTGALADIELSISQLTVQAINTLEMIDITIEALQALEALAIYVGTRDL</sequence>
<keyword evidence="4" id="KW-0479">Metal-binding</keyword>
<dbReference type="PANTHER" id="PTHR12001">
    <property type="entry name" value="GERANYLGERANYL PYROPHOSPHATE SYNTHASE"/>
    <property type="match status" value="1"/>
</dbReference>
<comment type="cofactor">
    <cofactor evidence="1">
        <name>Mg(2+)</name>
        <dbReference type="ChEBI" id="CHEBI:18420"/>
    </cofactor>
</comment>
<evidence type="ECO:0000256" key="5">
    <source>
        <dbReference type="ARBA" id="ARBA00022842"/>
    </source>
</evidence>
<dbReference type="SFLD" id="SFLDS00005">
    <property type="entry name" value="Isoprenoid_Synthase_Type_I"/>
    <property type="match status" value="1"/>
</dbReference>
<dbReference type="Pfam" id="PF00348">
    <property type="entry name" value="polyprenyl_synt"/>
    <property type="match status" value="1"/>
</dbReference>
<proteinExistence type="inferred from homology"/>
<evidence type="ECO:0000313" key="9">
    <source>
        <dbReference type="EMBL" id="CAB4960801.1"/>
    </source>
</evidence>
<gene>
    <name evidence="8" type="ORF">UFOPK1762_01532</name>
    <name evidence="6" type="ORF">UFOPK3331_01547</name>
    <name evidence="9" type="ORF">UFOPK3785_01471</name>
    <name evidence="7" type="ORF">UFOPK4201_00618</name>
    <name evidence="10" type="ORF">UFOPK4371_01356</name>
</gene>
<dbReference type="EMBL" id="CAFBRD010000085">
    <property type="protein sequence ID" value="CAB5078126.1"/>
    <property type="molecule type" value="Genomic_DNA"/>
</dbReference>
<dbReference type="InterPro" id="IPR033749">
    <property type="entry name" value="Polyprenyl_synt_CS"/>
</dbReference>
<keyword evidence="5" id="KW-0460">Magnesium</keyword>
<dbReference type="Gene3D" id="1.10.600.10">
    <property type="entry name" value="Farnesyl Diphosphate Synthase"/>
    <property type="match status" value="1"/>
</dbReference>
<protein>
    <submittedName>
        <fullName evidence="7">Unannotated protein</fullName>
    </submittedName>
</protein>
<dbReference type="AlphaFoldDB" id="A0A6J6AL22"/>
<evidence type="ECO:0000256" key="2">
    <source>
        <dbReference type="ARBA" id="ARBA00006706"/>
    </source>
</evidence>
<dbReference type="EMBL" id="CAEUNJ010000019">
    <property type="protein sequence ID" value="CAB4371098.1"/>
    <property type="molecule type" value="Genomic_DNA"/>
</dbReference>
<dbReference type="PROSITE" id="PS00444">
    <property type="entry name" value="POLYPRENYL_SYNTHASE_2"/>
    <property type="match status" value="1"/>
</dbReference>
<dbReference type="GO" id="GO:0008299">
    <property type="term" value="P:isoprenoid biosynthetic process"/>
    <property type="evidence" value="ECO:0007669"/>
    <property type="project" value="InterPro"/>
</dbReference>
<evidence type="ECO:0000256" key="1">
    <source>
        <dbReference type="ARBA" id="ARBA00001946"/>
    </source>
</evidence>
<dbReference type="InterPro" id="IPR008949">
    <property type="entry name" value="Isoprenoid_synthase_dom_sf"/>
</dbReference>
<dbReference type="EMBL" id="CAFBNJ010000088">
    <property type="protein sequence ID" value="CAB4960801.1"/>
    <property type="molecule type" value="Genomic_DNA"/>
</dbReference>
<accession>A0A6J6AL22</accession>